<dbReference type="PANTHER" id="PTHR15503:SF45">
    <property type="entry name" value="RNA-DIRECTED DNA POLYMERASE HOMOLOG"/>
    <property type="match status" value="1"/>
</dbReference>
<feature type="non-terminal residue" evidence="2">
    <location>
        <position position="1"/>
    </location>
</feature>
<dbReference type="EMBL" id="BKCJ010162590">
    <property type="protein sequence ID" value="GEY24131.1"/>
    <property type="molecule type" value="Genomic_DNA"/>
</dbReference>
<accession>A0A699HI67</accession>
<evidence type="ECO:0000256" key="1">
    <source>
        <dbReference type="SAM" id="MobiDB-lite"/>
    </source>
</evidence>
<keyword evidence="2" id="KW-0695">RNA-directed DNA polymerase</keyword>
<dbReference type="PANTHER" id="PTHR15503">
    <property type="entry name" value="LDOC1 RELATED"/>
    <property type="match status" value="1"/>
</dbReference>
<protein>
    <submittedName>
        <fullName evidence="2">Putative reverse transcriptase domain-containing protein</fullName>
    </submittedName>
</protein>
<reference evidence="2" key="1">
    <citation type="journal article" date="2019" name="Sci. Rep.">
        <title>Draft genome of Tanacetum cinerariifolium, the natural source of mosquito coil.</title>
        <authorList>
            <person name="Yamashiro T."/>
            <person name="Shiraishi A."/>
            <person name="Satake H."/>
            <person name="Nakayama K."/>
        </authorList>
    </citation>
    <scope>NUCLEOTIDE SEQUENCE</scope>
</reference>
<feature type="region of interest" description="Disordered" evidence="1">
    <location>
        <begin position="1"/>
        <end position="40"/>
    </location>
</feature>
<dbReference type="AlphaFoldDB" id="A0A699HI67"/>
<dbReference type="GO" id="GO:0003964">
    <property type="term" value="F:RNA-directed DNA polymerase activity"/>
    <property type="evidence" value="ECO:0007669"/>
    <property type="project" value="UniProtKB-KW"/>
</dbReference>
<organism evidence="2">
    <name type="scientific">Tanacetum cinerariifolium</name>
    <name type="common">Dalmatian daisy</name>
    <name type="synonym">Chrysanthemum cinerariifolium</name>
    <dbReference type="NCBI Taxonomy" id="118510"/>
    <lineage>
        <taxon>Eukaryota</taxon>
        <taxon>Viridiplantae</taxon>
        <taxon>Streptophyta</taxon>
        <taxon>Embryophyta</taxon>
        <taxon>Tracheophyta</taxon>
        <taxon>Spermatophyta</taxon>
        <taxon>Magnoliopsida</taxon>
        <taxon>eudicotyledons</taxon>
        <taxon>Gunneridae</taxon>
        <taxon>Pentapetalae</taxon>
        <taxon>asterids</taxon>
        <taxon>campanulids</taxon>
        <taxon>Asterales</taxon>
        <taxon>Asteraceae</taxon>
        <taxon>Asteroideae</taxon>
        <taxon>Anthemideae</taxon>
        <taxon>Anthemidinae</taxon>
        <taxon>Tanacetum</taxon>
    </lineage>
</organism>
<sequence>IAGTLTDEAIENGSIKKNPKKRGNEGESSKDRNERDDNQITRTGNVYATTLFDSSTYYSFVSTTFIPLLGIEPSDLGFSYEIKIASGQLVEIDKKQEEMVVVRDFPEVFLDDLSGLPPIREIKFQIELVSRAIPVAKSPYRLEPLKMEELSGQLKITPGQEFHSTKLFAMGSNSIIC</sequence>
<gene>
    <name evidence="2" type="ORF">Tci_396105</name>
</gene>
<dbReference type="InterPro" id="IPR032567">
    <property type="entry name" value="RTL1-rel"/>
</dbReference>
<keyword evidence="2" id="KW-0548">Nucleotidyltransferase</keyword>
<comment type="caution">
    <text evidence="2">The sequence shown here is derived from an EMBL/GenBank/DDBJ whole genome shotgun (WGS) entry which is preliminary data.</text>
</comment>
<keyword evidence="2" id="KW-0808">Transferase</keyword>
<feature type="compositionally biased region" description="Basic and acidic residues" evidence="1">
    <location>
        <begin position="22"/>
        <end position="39"/>
    </location>
</feature>
<evidence type="ECO:0000313" key="2">
    <source>
        <dbReference type="EMBL" id="GEY24131.1"/>
    </source>
</evidence>
<proteinExistence type="predicted"/>
<name>A0A699HI67_TANCI</name>